<organism evidence="1 2">
    <name type="scientific">Bifidobacterium pseudolongum</name>
    <dbReference type="NCBI Taxonomy" id="1694"/>
    <lineage>
        <taxon>Bacteria</taxon>
        <taxon>Bacillati</taxon>
        <taxon>Actinomycetota</taxon>
        <taxon>Actinomycetes</taxon>
        <taxon>Bifidobacteriales</taxon>
        <taxon>Bifidobacteriaceae</taxon>
        <taxon>Bifidobacterium</taxon>
    </lineage>
</organism>
<accession>A0A395XGR0</accession>
<name>A0A395XGR0_9BIFI</name>
<comment type="caution">
    <text evidence="1">The sequence shown here is derived from an EMBL/GenBank/DDBJ whole genome shotgun (WGS) entry which is preliminary data.</text>
</comment>
<gene>
    <name evidence="1" type="ORF">DWV92_06855</name>
</gene>
<evidence type="ECO:0000313" key="1">
    <source>
        <dbReference type="EMBL" id="RGW08553.1"/>
    </source>
</evidence>
<dbReference type="RefSeq" id="WP_118239429.1">
    <property type="nucleotide sequence ID" value="NZ_JAIZGR010000034.1"/>
</dbReference>
<reference evidence="1 2" key="1">
    <citation type="submission" date="2018-08" db="EMBL/GenBank/DDBJ databases">
        <title>A genome reference for cultivated species of the human gut microbiota.</title>
        <authorList>
            <person name="Zou Y."/>
            <person name="Xue W."/>
            <person name="Luo G."/>
        </authorList>
    </citation>
    <scope>NUCLEOTIDE SEQUENCE [LARGE SCALE GENOMIC DNA]</scope>
    <source>
        <strain evidence="1 2">AF13-3LB</strain>
    </source>
</reference>
<evidence type="ECO:0000313" key="2">
    <source>
        <dbReference type="Proteomes" id="UP000265970"/>
    </source>
</evidence>
<dbReference type="EMBL" id="QRZV01000004">
    <property type="protein sequence ID" value="RGW08553.1"/>
    <property type="molecule type" value="Genomic_DNA"/>
</dbReference>
<proteinExistence type="predicted"/>
<sequence>MNTTSTPTPMFEHPLHALLTDLGFADGDATFDITEQDGTTIVSLRAPTGYTLEIPLPHDPDPANQLTAIRNELNMLLMGEYDLDEAAEQVIGLGCGNPQGWREMMAYTLVWVATQIARVDENGDALCKLMRLDPYAMSREDFLRGMWRSLLGGGRSILFTLMDEYLNVNDLPFTRWPTPHDKEN</sequence>
<dbReference type="Proteomes" id="UP000265970">
    <property type="component" value="Unassembled WGS sequence"/>
</dbReference>
<protein>
    <submittedName>
        <fullName evidence="1">Uncharacterized protein</fullName>
    </submittedName>
</protein>
<dbReference type="AlphaFoldDB" id="A0A395XGR0"/>